<feature type="domain" description="Response regulatory" evidence="3">
    <location>
        <begin position="3"/>
        <end position="121"/>
    </location>
</feature>
<keyword evidence="1 2" id="KW-0597">Phosphoprotein</keyword>
<organism evidence="4 5">
    <name type="scientific">Paraflavisolibacter caeni</name>
    <dbReference type="NCBI Taxonomy" id="2982496"/>
    <lineage>
        <taxon>Bacteria</taxon>
        <taxon>Pseudomonadati</taxon>
        <taxon>Bacteroidota</taxon>
        <taxon>Chitinophagia</taxon>
        <taxon>Chitinophagales</taxon>
        <taxon>Chitinophagaceae</taxon>
        <taxon>Paraflavisolibacter</taxon>
    </lineage>
</organism>
<dbReference type="EMBL" id="JAOTIF010000028">
    <property type="protein sequence ID" value="MCU7552122.1"/>
    <property type="molecule type" value="Genomic_DNA"/>
</dbReference>
<dbReference type="Pfam" id="PF00072">
    <property type="entry name" value="Response_reg"/>
    <property type="match status" value="1"/>
</dbReference>
<dbReference type="AlphaFoldDB" id="A0A9X2Y0H7"/>
<proteinExistence type="predicted"/>
<evidence type="ECO:0000313" key="5">
    <source>
        <dbReference type="Proteomes" id="UP001155483"/>
    </source>
</evidence>
<dbReference type="InterPro" id="IPR050595">
    <property type="entry name" value="Bact_response_regulator"/>
</dbReference>
<dbReference type="Proteomes" id="UP001155483">
    <property type="component" value="Unassembled WGS sequence"/>
</dbReference>
<evidence type="ECO:0000256" key="1">
    <source>
        <dbReference type="ARBA" id="ARBA00022553"/>
    </source>
</evidence>
<protein>
    <submittedName>
        <fullName evidence="4">Response regulator</fullName>
    </submittedName>
</protein>
<dbReference type="InterPro" id="IPR001789">
    <property type="entry name" value="Sig_transdc_resp-reg_receiver"/>
</dbReference>
<dbReference type="InterPro" id="IPR011006">
    <property type="entry name" value="CheY-like_superfamily"/>
</dbReference>
<gene>
    <name evidence="4" type="ORF">OCK74_23590</name>
</gene>
<dbReference type="SMART" id="SM00448">
    <property type="entry name" value="REC"/>
    <property type="match status" value="1"/>
</dbReference>
<reference evidence="4" key="1">
    <citation type="submission" date="2022-09" db="EMBL/GenBank/DDBJ databases">
        <authorList>
            <person name="Yuan C."/>
            <person name="Ke Z."/>
        </authorList>
    </citation>
    <scope>NUCLEOTIDE SEQUENCE</scope>
    <source>
        <strain evidence="4">LB-8</strain>
    </source>
</reference>
<dbReference type="PANTHER" id="PTHR44591">
    <property type="entry name" value="STRESS RESPONSE REGULATOR PROTEIN 1"/>
    <property type="match status" value="1"/>
</dbReference>
<dbReference type="Gene3D" id="3.40.50.2300">
    <property type="match status" value="1"/>
</dbReference>
<comment type="caution">
    <text evidence="4">The sequence shown here is derived from an EMBL/GenBank/DDBJ whole genome shotgun (WGS) entry which is preliminary data.</text>
</comment>
<dbReference type="SUPFAM" id="SSF52172">
    <property type="entry name" value="CheY-like"/>
    <property type="match status" value="1"/>
</dbReference>
<feature type="modified residue" description="4-aspartylphosphate" evidence="2">
    <location>
        <position position="54"/>
    </location>
</feature>
<reference evidence="4" key="2">
    <citation type="submission" date="2023-04" db="EMBL/GenBank/DDBJ databases">
        <title>Paracnuella aquatica gen. nov., sp. nov., a member of the family Chitinophagaceae isolated from a hot spring.</title>
        <authorList>
            <person name="Wang C."/>
        </authorList>
    </citation>
    <scope>NUCLEOTIDE SEQUENCE</scope>
    <source>
        <strain evidence="4">LB-8</strain>
    </source>
</reference>
<dbReference type="RefSeq" id="WP_279299558.1">
    <property type="nucleotide sequence ID" value="NZ_JAOTIF010000028.1"/>
</dbReference>
<evidence type="ECO:0000313" key="4">
    <source>
        <dbReference type="EMBL" id="MCU7552122.1"/>
    </source>
</evidence>
<accession>A0A9X2Y0H7</accession>
<dbReference type="PROSITE" id="PS50110">
    <property type="entry name" value="RESPONSE_REGULATORY"/>
    <property type="match status" value="1"/>
</dbReference>
<dbReference type="PANTHER" id="PTHR44591:SF3">
    <property type="entry name" value="RESPONSE REGULATORY DOMAIN-CONTAINING PROTEIN"/>
    <property type="match status" value="1"/>
</dbReference>
<dbReference type="GO" id="GO:0000160">
    <property type="term" value="P:phosphorelay signal transduction system"/>
    <property type="evidence" value="ECO:0007669"/>
    <property type="project" value="InterPro"/>
</dbReference>
<name>A0A9X2Y0H7_9BACT</name>
<evidence type="ECO:0000259" key="3">
    <source>
        <dbReference type="PROSITE" id="PS50110"/>
    </source>
</evidence>
<keyword evidence="5" id="KW-1185">Reference proteome</keyword>
<evidence type="ECO:0000256" key="2">
    <source>
        <dbReference type="PROSITE-ProRule" id="PRU00169"/>
    </source>
</evidence>
<sequence length="135" mass="15481">MKSILLIDDDADDCLFFSKALEIISDYIVLYCEQDADHILKTQGSYKPSLIFIDYYMPKICGIDLLKQIKKHPGYNHIPVIMWSTSLLLNNVEEAYREGAQAFIQKPCTYRQFIIEIGAILAQYGISFQPAHNTL</sequence>